<keyword evidence="1" id="KW-0812">Transmembrane</keyword>
<dbReference type="InterPro" id="IPR025250">
    <property type="entry name" value="DUF4199"/>
</dbReference>
<feature type="transmembrane region" description="Helical" evidence="1">
    <location>
        <begin position="66"/>
        <end position="88"/>
    </location>
</feature>
<proteinExistence type="predicted"/>
<accession>A0AA49JC34</accession>
<keyword evidence="1" id="KW-0472">Membrane</keyword>
<feature type="transmembrane region" description="Helical" evidence="1">
    <location>
        <begin position="34"/>
        <end position="54"/>
    </location>
</feature>
<gene>
    <name evidence="2" type="ORF">K4G66_18060</name>
</gene>
<sequence length="171" mass="19037">MSHQLKYGLILGLINIVYTAAVFLIDYHLLQNPLFASVPFIVTVAILFVAGFELRKKNEGYLTFKNALVSTFVIYAIAAFMVVVYNILQYNVFTPEIAEELQKNVLNQQVAVWESFGMSDEEIDAAAAEMQGKNMYGATWQLIGLAGNLVFGFILSLVVAAIVKKKEPEFS</sequence>
<dbReference type="AlphaFoldDB" id="A0AA49JC34"/>
<dbReference type="EMBL" id="CP120682">
    <property type="protein sequence ID" value="WKN34286.1"/>
    <property type="molecule type" value="Genomic_DNA"/>
</dbReference>
<reference evidence="2" key="2">
    <citation type="journal article" date="2024" name="Antonie Van Leeuwenhoek">
        <title>Roseihalotalea indica gen. nov., sp. nov., a halophilic Bacteroidetes from mesopelagic Southwest Indian Ocean with higher carbohydrate metabolic potential.</title>
        <authorList>
            <person name="Chen B."/>
            <person name="Zhang M."/>
            <person name="Lin D."/>
            <person name="Ye J."/>
            <person name="Tang K."/>
        </authorList>
    </citation>
    <scope>NUCLEOTIDE SEQUENCE</scope>
    <source>
        <strain evidence="2">TK19036</strain>
    </source>
</reference>
<organism evidence="2">
    <name type="scientific">Roseihalotalea indica</name>
    <dbReference type="NCBI Taxonomy" id="2867963"/>
    <lineage>
        <taxon>Bacteria</taxon>
        <taxon>Pseudomonadati</taxon>
        <taxon>Bacteroidota</taxon>
        <taxon>Cytophagia</taxon>
        <taxon>Cytophagales</taxon>
        <taxon>Catalimonadaceae</taxon>
        <taxon>Roseihalotalea</taxon>
    </lineage>
</organism>
<evidence type="ECO:0000313" key="2">
    <source>
        <dbReference type="EMBL" id="WKN34286.1"/>
    </source>
</evidence>
<name>A0AA49JC34_9BACT</name>
<protein>
    <submittedName>
        <fullName evidence="2">DUF4199 domain-containing protein</fullName>
    </submittedName>
</protein>
<feature type="transmembrane region" description="Helical" evidence="1">
    <location>
        <begin position="7"/>
        <end position="28"/>
    </location>
</feature>
<dbReference type="Pfam" id="PF13858">
    <property type="entry name" value="DUF4199"/>
    <property type="match status" value="1"/>
</dbReference>
<reference evidence="2" key="1">
    <citation type="journal article" date="2023" name="Comput. Struct. Biotechnol. J.">
        <title>Discovery of a novel marine Bacteroidetes with a rich repertoire of carbohydrate-active enzymes.</title>
        <authorList>
            <person name="Chen B."/>
            <person name="Liu G."/>
            <person name="Chen Q."/>
            <person name="Wang H."/>
            <person name="Liu L."/>
            <person name="Tang K."/>
        </authorList>
    </citation>
    <scope>NUCLEOTIDE SEQUENCE</scope>
    <source>
        <strain evidence="2">TK19036</strain>
    </source>
</reference>
<keyword evidence="1" id="KW-1133">Transmembrane helix</keyword>
<evidence type="ECO:0000256" key="1">
    <source>
        <dbReference type="SAM" id="Phobius"/>
    </source>
</evidence>
<feature type="transmembrane region" description="Helical" evidence="1">
    <location>
        <begin position="140"/>
        <end position="163"/>
    </location>
</feature>